<proteinExistence type="predicted"/>
<reference evidence="1" key="1">
    <citation type="journal article" date="2023" name="IScience">
        <title>Live-bearing cockroach genome reveals convergent evolutionary mechanisms linked to viviparity in insects and beyond.</title>
        <authorList>
            <person name="Fouks B."/>
            <person name="Harrison M.C."/>
            <person name="Mikhailova A.A."/>
            <person name="Marchal E."/>
            <person name="English S."/>
            <person name="Carruthers M."/>
            <person name="Jennings E.C."/>
            <person name="Chiamaka E.L."/>
            <person name="Frigard R.A."/>
            <person name="Pippel M."/>
            <person name="Attardo G.M."/>
            <person name="Benoit J.B."/>
            <person name="Bornberg-Bauer E."/>
            <person name="Tobe S.S."/>
        </authorList>
    </citation>
    <scope>NUCLEOTIDE SEQUENCE</scope>
    <source>
        <strain evidence="1">Stay&amp;Tobe</strain>
    </source>
</reference>
<gene>
    <name evidence="1" type="ORF">L9F63_011689</name>
</gene>
<organism evidence="1 2">
    <name type="scientific">Diploptera punctata</name>
    <name type="common">Pacific beetle cockroach</name>
    <dbReference type="NCBI Taxonomy" id="6984"/>
    <lineage>
        <taxon>Eukaryota</taxon>
        <taxon>Metazoa</taxon>
        <taxon>Ecdysozoa</taxon>
        <taxon>Arthropoda</taxon>
        <taxon>Hexapoda</taxon>
        <taxon>Insecta</taxon>
        <taxon>Pterygota</taxon>
        <taxon>Neoptera</taxon>
        <taxon>Polyneoptera</taxon>
        <taxon>Dictyoptera</taxon>
        <taxon>Blattodea</taxon>
        <taxon>Blaberoidea</taxon>
        <taxon>Blaberidae</taxon>
        <taxon>Diplopterinae</taxon>
        <taxon>Diploptera</taxon>
    </lineage>
</organism>
<sequence>NLTRDGTSFMNESSCFITFFQKTIFARETISSLFWRIPETTFNVTEEKKTHDHKESELNGIDMGKKFRIHFFI</sequence>
<dbReference type="AlphaFoldDB" id="A0AAD8AE46"/>
<name>A0AAD8AE46_DIPPU</name>
<accession>A0AAD8AE46</accession>
<evidence type="ECO:0000313" key="2">
    <source>
        <dbReference type="Proteomes" id="UP001233999"/>
    </source>
</evidence>
<dbReference type="Proteomes" id="UP001233999">
    <property type="component" value="Unassembled WGS sequence"/>
</dbReference>
<comment type="caution">
    <text evidence="1">The sequence shown here is derived from an EMBL/GenBank/DDBJ whole genome shotgun (WGS) entry which is preliminary data.</text>
</comment>
<keyword evidence="2" id="KW-1185">Reference proteome</keyword>
<feature type="non-terminal residue" evidence="1">
    <location>
        <position position="73"/>
    </location>
</feature>
<reference evidence="1" key="2">
    <citation type="submission" date="2023-05" db="EMBL/GenBank/DDBJ databases">
        <authorList>
            <person name="Fouks B."/>
        </authorList>
    </citation>
    <scope>NUCLEOTIDE SEQUENCE</scope>
    <source>
        <strain evidence="1">Stay&amp;Tobe</strain>
        <tissue evidence="1">Testes</tissue>
    </source>
</reference>
<dbReference type="EMBL" id="JASPKZ010001607">
    <property type="protein sequence ID" value="KAJ9597468.1"/>
    <property type="molecule type" value="Genomic_DNA"/>
</dbReference>
<feature type="non-terminal residue" evidence="1">
    <location>
        <position position="1"/>
    </location>
</feature>
<evidence type="ECO:0000313" key="1">
    <source>
        <dbReference type="EMBL" id="KAJ9597468.1"/>
    </source>
</evidence>
<protein>
    <submittedName>
        <fullName evidence="1">Uncharacterized protein</fullName>
    </submittedName>
</protein>